<dbReference type="OrthoDB" id="10011262at2759"/>
<keyword evidence="1" id="KW-0472">Membrane</keyword>
<dbReference type="Gene3D" id="1.20.1070.10">
    <property type="entry name" value="Rhodopsin 7-helix transmembrane proteins"/>
    <property type="match status" value="1"/>
</dbReference>
<keyword evidence="4" id="KW-1185">Reference proteome</keyword>
<gene>
    <name evidence="2" type="ORF">SSS_671</name>
</gene>
<sequence length="373" mass="42944">MDTIKLIFYGIISNVLCCFGFFGNTLAIYIINSTKDMRRTSINIYLTVLALYDNGVLIFSVLMLNLPAITDYQLQHQSMDRREFRDNTETISIDFVPTHSNSSDGISTTLSLFSDSRSIIQSTGQIPEINHNRNDLENRNFEMLFNHSDISVDLHHSLDKMLNSSLKELWRFCFEPSKTSSRMIDPQNSSTSKETIQKQLCLISDRLHKNQILNEKFSPSRRKSEISMSTECESVLNETLLIINAFHIHRLIPNENLTKIPSRWLLSLNLQCQPTEEECRLADYPFYTLVSYVKLIYPLALIAQTGSIWTTCLITIEVLNTRIYACLRCADHNRHELTRARQSELHLASMLVAVVAVFIGKIVRIKIKERKNL</sequence>
<dbReference type="AlphaFoldDB" id="A0A834REJ0"/>
<keyword evidence="1" id="KW-1133">Transmembrane helix</keyword>
<organism evidence="2">
    <name type="scientific">Sarcoptes scabiei</name>
    <name type="common">Itch mite</name>
    <name type="synonym">Acarus scabiei</name>
    <dbReference type="NCBI Taxonomy" id="52283"/>
    <lineage>
        <taxon>Eukaryota</taxon>
        <taxon>Metazoa</taxon>
        <taxon>Ecdysozoa</taxon>
        <taxon>Arthropoda</taxon>
        <taxon>Chelicerata</taxon>
        <taxon>Arachnida</taxon>
        <taxon>Acari</taxon>
        <taxon>Acariformes</taxon>
        <taxon>Sarcoptiformes</taxon>
        <taxon>Astigmata</taxon>
        <taxon>Psoroptidia</taxon>
        <taxon>Sarcoptoidea</taxon>
        <taxon>Sarcoptidae</taxon>
        <taxon>Sarcoptinae</taxon>
        <taxon>Sarcoptes</taxon>
    </lineage>
</organism>
<feature type="transmembrane region" description="Helical" evidence="1">
    <location>
        <begin position="6"/>
        <end position="31"/>
    </location>
</feature>
<dbReference type="SUPFAM" id="SSF81321">
    <property type="entry name" value="Family A G protein-coupled receptor-like"/>
    <property type="match status" value="1"/>
</dbReference>
<name>A0A834REJ0_SARSC</name>
<feature type="transmembrane region" description="Helical" evidence="1">
    <location>
        <begin position="43"/>
        <end position="64"/>
    </location>
</feature>
<keyword evidence="1" id="KW-0812">Transmembrane</keyword>
<evidence type="ECO:0000313" key="3">
    <source>
        <dbReference type="EnsemblMetazoa" id="KAF7495116.1"/>
    </source>
</evidence>
<protein>
    <recommendedName>
        <fullName evidence="5">G-protein coupled receptors family 1 profile domain-containing protein</fullName>
    </recommendedName>
</protein>
<dbReference type="InterPro" id="IPR052954">
    <property type="entry name" value="GPCR-Ligand_Int"/>
</dbReference>
<dbReference type="Proteomes" id="UP000070412">
    <property type="component" value="Unassembled WGS sequence"/>
</dbReference>
<evidence type="ECO:0000256" key="1">
    <source>
        <dbReference type="SAM" id="Phobius"/>
    </source>
</evidence>
<reference evidence="4" key="1">
    <citation type="journal article" date="2020" name="PLoS Negl. Trop. Dis.">
        <title>High-quality nuclear genome for Sarcoptes scabiei-A critical resource for a neglected parasite.</title>
        <authorList>
            <person name="Korhonen P.K."/>
            <person name="Gasser R.B."/>
            <person name="Ma G."/>
            <person name="Wang T."/>
            <person name="Stroehlein A.J."/>
            <person name="Young N.D."/>
            <person name="Ang C.S."/>
            <person name="Fernando D.D."/>
            <person name="Lu H.C."/>
            <person name="Taylor S."/>
            <person name="Reynolds S.L."/>
            <person name="Mofiz E."/>
            <person name="Najaraj S.H."/>
            <person name="Gowda H."/>
            <person name="Madugundu A."/>
            <person name="Renuse S."/>
            <person name="Holt D."/>
            <person name="Pandey A."/>
            <person name="Papenfuss A.T."/>
            <person name="Fischer K."/>
        </authorList>
    </citation>
    <scope>NUCLEOTIDE SEQUENCE [LARGE SCALE GENOMIC DNA]</scope>
</reference>
<evidence type="ECO:0000313" key="2">
    <source>
        <dbReference type="EMBL" id="KAF7495116.1"/>
    </source>
</evidence>
<dbReference type="PANTHER" id="PTHR46641">
    <property type="entry name" value="FMRFAMIDE RECEPTOR-RELATED"/>
    <property type="match status" value="1"/>
</dbReference>
<reference evidence="2" key="2">
    <citation type="submission" date="2020-01" db="EMBL/GenBank/DDBJ databases">
        <authorList>
            <person name="Korhonen P.K.K."/>
            <person name="Guangxu M.G."/>
            <person name="Wang T.W."/>
            <person name="Stroehlein A.J.S."/>
            <person name="Young N.D."/>
            <person name="Ang C.-S.A."/>
            <person name="Fernando D.W.F."/>
            <person name="Lu H.L."/>
            <person name="Taylor S.T."/>
            <person name="Ehtesham M.E.M."/>
            <person name="Najaraj S.H.N."/>
            <person name="Harsha G.H.G."/>
            <person name="Madugundu A.M."/>
            <person name="Renuse S.R."/>
            <person name="Holt D.H."/>
            <person name="Pandey A.P."/>
            <person name="Papenfuss A.P."/>
            <person name="Gasser R.B.G."/>
            <person name="Fischer K.F."/>
        </authorList>
    </citation>
    <scope>NUCLEOTIDE SEQUENCE</scope>
    <source>
        <strain evidence="2">SSS_KF_BRIS2020</strain>
    </source>
</reference>
<evidence type="ECO:0008006" key="5">
    <source>
        <dbReference type="Google" id="ProtNLM"/>
    </source>
</evidence>
<evidence type="ECO:0000313" key="4">
    <source>
        <dbReference type="Proteomes" id="UP000070412"/>
    </source>
</evidence>
<proteinExistence type="predicted"/>
<reference evidence="3" key="3">
    <citation type="submission" date="2022-06" db="UniProtKB">
        <authorList>
            <consortium name="EnsemblMetazoa"/>
        </authorList>
    </citation>
    <scope>IDENTIFICATION</scope>
</reference>
<accession>A0A834REJ0</accession>
<dbReference type="EnsemblMetazoa" id="SSS_671s_mrna">
    <property type="protein sequence ID" value="KAF7495116.1"/>
    <property type="gene ID" value="SSS_671"/>
</dbReference>
<feature type="transmembrane region" description="Helical" evidence="1">
    <location>
        <begin position="345"/>
        <end position="363"/>
    </location>
</feature>
<dbReference type="EMBL" id="WVUK01000050">
    <property type="protein sequence ID" value="KAF7495116.1"/>
    <property type="molecule type" value="Genomic_DNA"/>
</dbReference>